<dbReference type="Pfam" id="PF00092">
    <property type="entry name" value="VWA"/>
    <property type="match status" value="1"/>
</dbReference>
<sequence length="528" mass="58775">MTMKGYLTVALIITGCVSGGRAFGVDINAVKAIFDVADSQTWIDFLKDPSKAGRSGLIVIDLGPNFFDAACEGEKTQVVGRNGDVCFIVQTSCRNYNVMKSIKKDIKDILGKLKYESFYTTITYSDNARQAKAQNKRWIVNAKRVYPGRLRVGEDCNDCQARTDKALEKCEEYFNDTALNGRETVPKTIVLFTDGVSFGDKFMELEATRKLTIDKLIEIQKVQRGYELALQVVKINQPSHTAISTFNDEWGMMSYIPAKFPERVHVNKLGENNDQDVEIAVAGEKLVDELVPKPCCTADVVFIIDTSDSINSTDIQLLLDFVHGFIEVQEKMLNPKADDKTYGLQIAVLTYCGAVKVHATLGEKSREELMTIIDGISNKSCTFTSTHLALKSALHQLDKTPKARKEPHVRKIAVLATDGRTYKVGTNQAYTGPDTINAAKAIKNIGDGRGEVFLVGLPNKKLKTTGVNDEWPHLPSAPTKCNFVDMRNGTFEDLSAVGKYLTKKICYEKDAAFCFFDDKKQDKKEERD</sequence>
<dbReference type="CDD" id="cd01450">
    <property type="entry name" value="vWFA_subfamily_ECM"/>
    <property type="match status" value="1"/>
</dbReference>
<reference evidence="1" key="1">
    <citation type="submission" date="2022-03" db="EMBL/GenBank/DDBJ databases">
        <authorList>
            <person name="Martin C."/>
        </authorList>
    </citation>
    <scope>NUCLEOTIDE SEQUENCE</scope>
</reference>
<evidence type="ECO:0000313" key="1">
    <source>
        <dbReference type="EMBL" id="CAH1788652.1"/>
    </source>
</evidence>
<evidence type="ECO:0000313" key="2">
    <source>
        <dbReference type="Proteomes" id="UP000749559"/>
    </source>
</evidence>
<gene>
    <name evidence="1" type="ORF">OFUS_LOCUS14139</name>
</gene>
<dbReference type="InterPro" id="IPR002035">
    <property type="entry name" value="VWF_A"/>
</dbReference>
<dbReference type="PANTHER" id="PTHR24020">
    <property type="entry name" value="COLLAGEN ALPHA"/>
    <property type="match status" value="1"/>
</dbReference>
<dbReference type="PANTHER" id="PTHR24020:SF84">
    <property type="entry name" value="VWFA DOMAIN-CONTAINING PROTEIN"/>
    <property type="match status" value="1"/>
</dbReference>
<comment type="caution">
    <text evidence="1">The sequence shown here is derived from an EMBL/GenBank/DDBJ whole genome shotgun (WGS) entry which is preliminary data.</text>
</comment>
<accession>A0A8J1ULB7</accession>
<dbReference type="PROSITE" id="PS51257">
    <property type="entry name" value="PROKAR_LIPOPROTEIN"/>
    <property type="match status" value="1"/>
</dbReference>
<dbReference type="SMART" id="SM00327">
    <property type="entry name" value="VWA"/>
    <property type="match status" value="1"/>
</dbReference>
<dbReference type="EMBL" id="CAIIXF020000007">
    <property type="protein sequence ID" value="CAH1788652.1"/>
    <property type="molecule type" value="Genomic_DNA"/>
</dbReference>
<name>A0A8J1ULB7_OWEFU</name>
<protein>
    <submittedName>
        <fullName evidence="1">Uncharacterized protein</fullName>
    </submittedName>
</protein>
<dbReference type="Proteomes" id="UP000749559">
    <property type="component" value="Unassembled WGS sequence"/>
</dbReference>
<dbReference type="InterPro" id="IPR050525">
    <property type="entry name" value="ECM_Assembly_Org"/>
</dbReference>
<dbReference type="PROSITE" id="PS50234">
    <property type="entry name" value="VWFA"/>
    <property type="match status" value="1"/>
</dbReference>
<dbReference type="SUPFAM" id="SSF53300">
    <property type="entry name" value="vWA-like"/>
    <property type="match status" value="2"/>
</dbReference>
<dbReference type="Gene3D" id="3.40.50.410">
    <property type="entry name" value="von Willebrand factor, type A domain"/>
    <property type="match status" value="2"/>
</dbReference>
<proteinExistence type="predicted"/>
<dbReference type="PRINTS" id="PR00453">
    <property type="entry name" value="VWFADOMAIN"/>
</dbReference>
<dbReference type="AlphaFoldDB" id="A0A8J1ULB7"/>
<organism evidence="1 2">
    <name type="scientific">Owenia fusiformis</name>
    <name type="common">Polychaete worm</name>
    <dbReference type="NCBI Taxonomy" id="6347"/>
    <lineage>
        <taxon>Eukaryota</taxon>
        <taxon>Metazoa</taxon>
        <taxon>Spiralia</taxon>
        <taxon>Lophotrochozoa</taxon>
        <taxon>Annelida</taxon>
        <taxon>Polychaeta</taxon>
        <taxon>Sedentaria</taxon>
        <taxon>Canalipalpata</taxon>
        <taxon>Sabellida</taxon>
        <taxon>Oweniida</taxon>
        <taxon>Oweniidae</taxon>
        <taxon>Owenia</taxon>
    </lineage>
</organism>
<dbReference type="InterPro" id="IPR036465">
    <property type="entry name" value="vWFA_dom_sf"/>
</dbReference>
<keyword evidence="2" id="KW-1185">Reference proteome</keyword>